<sequence length="99" mass="11254">MAIRDSLPAHQKCAGIRKKLAISVLLEKYKNSNKKFSKHMLPGGYNMDTPATKNFSLKLGTGFQHAKVTNSTGSRYNKNTMGRMIDQIYYAWLNSRPSW</sequence>
<comment type="caution">
    <text evidence="1">The sequence shown here is derived from an EMBL/GenBank/DDBJ whole genome shotgun (WGS) entry which is preliminary data.</text>
</comment>
<proteinExistence type="predicted"/>
<evidence type="ECO:0000313" key="1">
    <source>
        <dbReference type="EMBL" id="OMJ29037.1"/>
    </source>
</evidence>
<accession>A0A1R1YQ68</accession>
<dbReference type="AlphaFoldDB" id="A0A1R1YQ68"/>
<dbReference type="EMBL" id="LSSM01000401">
    <property type="protein sequence ID" value="OMJ29037.1"/>
    <property type="molecule type" value="Genomic_DNA"/>
</dbReference>
<keyword evidence="2" id="KW-1185">Reference proteome</keyword>
<dbReference type="OrthoDB" id="5579505at2759"/>
<reference evidence="2" key="1">
    <citation type="submission" date="2017-01" db="EMBL/GenBank/DDBJ databases">
        <authorList>
            <person name="Wang Y."/>
            <person name="White M."/>
            <person name="Kvist S."/>
            <person name="Moncalvo J.-M."/>
        </authorList>
    </citation>
    <scope>NUCLEOTIDE SEQUENCE [LARGE SCALE GENOMIC DNA]</scope>
    <source>
        <strain evidence="2">ID-206-W2</strain>
    </source>
</reference>
<evidence type="ECO:0000313" key="2">
    <source>
        <dbReference type="Proteomes" id="UP000187429"/>
    </source>
</evidence>
<dbReference type="Proteomes" id="UP000187429">
    <property type="component" value="Unassembled WGS sequence"/>
</dbReference>
<name>A0A1R1YQ68_9FUNG</name>
<organism evidence="1 2">
    <name type="scientific">Smittium culicis</name>
    <dbReference type="NCBI Taxonomy" id="133412"/>
    <lineage>
        <taxon>Eukaryota</taxon>
        <taxon>Fungi</taxon>
        <taxon>Fungi incertae sedis</taxon>
        <taxon>Zoopagomycota</taxon>
        <taxon>Kickxellomycotina</taxon>
        <taxon>Harpellomycetes</taxon>
        <taxon>Harpellales</taxon>
        <taxon>Legeriomycetaceae</taxon>
        <taxon>Smittium</taxon>
    </lineage>
</organism>
<protein>
    <submittedName>
        <fullName evidence="1">Uncharacterized protein</fullName>
    </submittedName>
</protein>
<gene>
    <name evidence="1" type="ORF">AYI69_g1473</name>
</gene>